<dbReference type="Pfam" id="PF01522">
    <property type="entry name" value="Polysacc_deac_1"/>
    <property type="match status" value="1"/>
</dbReference>
<dbReference type="GO" id="GO:0016020">
    <property type="term" value="C:membrane"/>
    <property type="evidence" value="ECO:0007669"/>
    <property type="project" value="TreeGrafter"/>
</dbReference>
<keyword evidence="6" id="KW-1185">Reference proteome</keyword>
<dbReference type="SUPFAM" id="SSF88713">
    <property type="entry name" value="Glycoside hydrolase/deacetylase"/>
    <property type="match status" value="1"/>
</dbReference>
<organism evidence="5 6">
    <name type="scientific">Peptostreptococcus porci</name>
    <dbReference type="NCBI Taxonomy" id="2652282"/>
    <lineage>
        <taxon>Bacteria</taxon>
        <taxon>Bacillati</taxon>
        <taxon>Bacillota</taxon>
        <taxon>Clostridia</taxon>
        <taxon>Peptostreptococcales</taxon>
        <taxon>Peptostreptococcaceae</taxon>
        <taxon>Peptostreptococcus</taxon>
    </lineage>
</organism>
<dbReference type="GO" id="GO:0005975">
    <property type="term" value="P:carbohydrate metabolic process"/>
    <property type="evidence" value="ECO:0007669"/>
    <property type="project" value="InterPro"/>
</dbReference>
<sequence length="317" mass="36179">MTKGNRRKDSSANINFSKKSRGRKRRKRLNMKKILLLLLIVVTIGGCAKIALAYRHEQEIARIETENKEKLKKLLENNQDSQKVVGQKKEFKEKVGVDAQKVWNALNAYDYDNGGKKEVFLTFDDGPSTTNTPKVLEILKNNGVKGTFFVIGRSLRMDGAPEILKQIYEEGHAIGNHSYSHDYSYLYPSRVLNMNNFLEDFNKNSELINKSLGMDNFSTRVIRCPGGQLSWKETTPLNEYMIKNNMASIDWNALNGDAEGAKKNADQLYDFAVKSSAGNNLIVLLMHDTYGKEETVKYLDKMIKYYKSNGYEFKTLV</sequence>
<dbReference type="InterPro" id="IPR050248">
    <property type="entry name" value="Polysacc_deacetylase_ArnD"/>
</dbReference>
<comment type="caution">
    <text evidence="5">The sequence shown here is derived from an EMBL/GenBank/DDBJ whole genome shotgun (WGS) entry which is preliminary data.</text>
</comment>
<feature type="region of interest" description="Disordered" evidence="3">
    <location>
        <begin position="1"/>
        <end position="25"/>
    </location>
</feature>
<dbReference type="AlphaFoldDB" id="A0A6N7XI39"/>
<dbReference type="CDD" id="cd10944">
    <property type="entry name" value="CE4_SmPgdA_like"/>
    <property type="match status" value="1"/>
</dbReference>
<reference evidence="5 6" key="1">
    <citation type="submission" date="2019-08" db="EMBL/GenBank/DDBJ databases">
        <title>In-depth cultivation of the pig gut microbiome towards novel bacterial diversity and tailored functional studies.</title>
        <authorList>
            <person name="Wylensek D."/>
            <person name="Hitch T.C.A."/>
            <person name="Clavel T."/>
        </authorList>
    </citation>
    <scope>NUCLEOTIDE SEQUENCE [LARGE SCALE GENOMIC DNA]</scope>
    <source>
        <strain evidence="5 6">WCA-SAB-591-4A-A</strain>
    </source>
</reference>
<evidence type="ECO:0000256" key="2">
    <source>
        <dbReference type="ARBA" id="ARBA00022801"/>
    </source>
</evidence>
<evidence type="ECO:0000256" key="1">
    <source>
        <dbReference type="ARBA" id="ARBA00022723"/>
    </source>
</evidence>
<keyword evidence="2" id="KW-0378">Hydrolase</keyword>
<dbReference type="InterPro" id="IPR011330">
    <property type="entry name" value="Glyco_hydro/deAcase_b/a-brl"/>
</dbReference>
<dbReference type="PROSITE" id="PS51677">
    <property type="entry name" value="NODB"/>
    <property type="match status" value="1"/>
</dbReference>
<evidence type="ECO:0000313" key="5">
    <source>
        <dbReference type="EMBL" id="MST63047.1"/>
    </source>
</evidence>
<dbReference type="GO" id="GO:0016810">
    <property type="term" value="F:hydrolase activity, acting on carbon-nitrogen (but not peptide) bonds"/>
    <property type="evidence" value="ECO:0007669"/>
    <property type="project" value="InterPro"/>
</dbReference>
<protein>
    <submittedName>
        <fullName evidence="5">Polysaccharide deacetylase</fullName>
    </submittedName>
</protein>
<gene>
    <name evidence="5" type="ORF">FYJ71_08865</name>
</gene>
<proteinExistence type="predicted"/>
<evidence type="ECO:0000259" key="4">
    <source>
        <dbReference type="PROSITE" id="PS51677"/>
    </source>
</evidence>
<evidence type="ECO:0000256" key="3">
    <source>
        <dbReference type="SAM" id="MobiDB-lite"/>
    </source>
</evidence>
<dbReference type="InterPro" id="IPR002509">
    <property type="entry name" value="NODB_dom"/>
</dbReference>
<dbReference type="Gene3D" id="3.20.20.370">
    <property type="entry name" value="Glycoside hydrolase/deacetylase"/>
    <property type="match status" value="1"/>
</dbReference>
<accession>A0A6N7XI39</accession>
<dbReference type="GO" id="GO:0046872">
    <property type="term" value="F:metal ion binding"/>
    <property type="evidence" value="ECO:0007669"/>
    <property type="project" value="UniProtKB-KW"/>
</dbReference>
<name>A0A6N7XI39_9FIRM</name>
<evidence type="ECO:0000313" key="6">
    <source>
        <dbReference type="Proteomes" id="UP000440713"/>
    </source>
</evidence>
<keyword evidence="1" id="KW-0479">Metal-binding</keyword>
<dbReference type="PANTHER" id="PTHR10587:SF133">
    <property type="entry name" value="CHITIN DEACETYLASE 1-RELATED"/>
    <property type="match status" value="1"/>
</dbReference>
<dbReference type="PANTHER" id="PTHR10587">
    <property type="entry name" value="GLYCOSYL TRANSFERASE-RELATED"/>
    <property type="match status" value="1"/>
</dbReference>
<dbReference type="Proteomes" id="UP000440713">
    <property type="component" value="Unassembled WGS sequence"/>
</dbReference>
<dbReference type="EMBL" id="VUNE01000005">
    <property type="protein sequence ID" value="MST63047.1"/>
    <property type="molecule type" value="Genomic_DNA"/>
</dbReference>
<feature type="domain" description="NodB homology" evidence="4">
    <location>
        <begin position="117"/>
        <end position="314"/>
    </location>
</feature>
<dbReference type="RefSeq" id="WP_154538526.1">
    <property type="nucleotide sequence ID" value="NZ_JAXDWS010000016.1"/>
</dbReference>